<accession>A0A835HZC3</accession>
<dbReference type="PANTHER" id="PTHR21529:SF4">
    <property type="entry name" value="TPR AND ANKYRIN REPEAT-CONTAINING PROTEIN 1"/>
    <property type="match status" value="1"/>
</dbReference>
<comment type="caution">
    <text evidence="1">The sequence shown here is derived from an EMBL/GenBank/DDBJ whole genome shotgun (WGS) entry which is preliminary data.</text>
</comment>
<dbReference type="InterPro" id="IPR027417">
    <property type="entry name" value="P-loop_NTPase"/>
</dbReference>
<evidence type="ECO:0000313" key="2">
    <source>
        <dbReference type="Proteomes" id="UP000631114"/>
    </source>
</evidence>
<organism evidence="1 2">
    <name type="scientific">Coptis chinensis</name>
    <dbReference type="NCBI Taxonomy" id="261450"/>
    <lineage>
        <taxon>Eukaryota</taxon>
        <taxon>Viridiplantae</taxon>
        <taxon>Streptophyta</taxon>
        <taxon>Embryophyta</taxon>
        <taxon>Tracheophyta</taxon>
        <taxon>Spermatophyta</taxon>
        <taxon>Magnoliopsida</taxon>
        <taxon>Ranunculales</taxon>
        <taxon>Ranunculaceae</taxon>
        <taxon>Coptidoideae</taxon>
        <taxon>Coptis</taxon>
    </lineage>
</organism>
<dbReference type="PANTHER" id="PTHR21529">
    <property type="entry name" value="MAMMARY TURMOR VIRUS RECEPTOR HOMOLOG 1, 2 MTVR1, 2"/>
    <property type="match status" value="1"/>
</dbReference>
<dbReference type="EMBL" id="JADFTS010000004">
    <property type="protein sequence ID" value="KAF9608895.1"/>
    <property type="molecule type" value="Genomic_DNA"/>
</dbReference>
<dbReference type="Gene3D" id="3.40.50.300">
    <property type="entry name" value="P-loop containing nucleotide triphosphate hydrolases"/>
    <property type="match status" value="1"/>
</dbReference>
<gene>
    <name evidence="1" type="ORF">IFM89_012063</name>
</gene>
<keyword evidence="2" id="KW-1185">Reference proteome</keyword>
<dbReference type="SUPFAM" id="SSF52540">
    <property type="entry name" value="P-loop containing nucleoside triphosphate hydrolases"/>
    <property type="match status" value="1"/>
</dbReference>
<dbReference type="AlphaFoldDB" id="A0A835HZC3"/>
<protein>
    <submittedName>
        <fullName evidence="1">Uncharacterized protein</fullName>
    </submittedName>
</protein>
<evidence type="ECO:0000313" key="1">
    <source>
        <dbReference type="EMBL" id="KAF9608895.1"/>
    </source>
</evidence>
<dbReference type="InterPro" id="IPR039904">
    <property type="entry name" value="TRANK1"/>
</dbReference>
<dbReference type="Proteomes" id="UP000631114">
    <property type="component" value="Unassembled WGS sequence"/>
</dbReference>
<sequence length="272" mass="30749">MQSQPFSDAVTGLFACGLGVATSDEAACIAKFMVNFHVGPERSSDLFKLKQNFRTHSSVLNLAQSVLTLLCHFFPKSVDKLESETSLVHGELPVLLQSCDQNVLKNIFHSNVGNSNGVITFRAQQVILVRDDCAKEQVIEQVGKNALVLTIIKCTGLEFQDVLLYNFFEKAPLEPGWEVVYEFMVHKNLLGARSLKYPPFNKDRHSALCNELKELYVAITRTRQRLWVFESISHPLFDYWKKLGVVKLGEFDFSFGSGMLVFCKLEEWNLCG</sequence>
<dbReference type="OrthoDB" id="3156807at2759"/>
<name>A0A835HZC3_9MAGN</name>
<reference evidence="1 2" key="1">
    <citation type="submission" date="2020-10" db="EMBL/GenBank/DDBJ databases">
        <title>The Coptis chinensis genome and diversification of protoberbering-type alkaloids.</title>
        <authorList>
            <person name="Wang B."/>
            <person name="Shu S."/>
            <person name="Song C."/>
            <person name="Liu Y."/>
        </authorList>
    </citation>
    <scope>NUCLEOTIDE SEQUENCE [LARGE SCALE GENOMIC DNA]</scope>
    <source>
        <strain evidence="1">HL-2020</strain>
        <tissue evidence="1">Leaf</tissue>
    </source>
</reference>
<proteinExistence type="predicted"/>